<reference evidence="1 2" key="1">
    <citation type="submission" date="2017-10" db="EMBL/GenBank/DDBJ databases">
        <title>A large-scale comparative metagenomic study reveals the eutrophication-driven functional interactions in six Microcystis-epibionts communities.</title>
        <authorList>
            <person name="Li Q."/>
            <person name="Lin F."/>
        </authorList>
    </citation>
    <scope>NUCLEOTIDE SEQUENCE [LARGE SCALE GENOMIC DNA]</scope>
    <source>
        <strain evidence="1">TF09</strain>
    </source>
</reference>
<gene>
    <name evidence="1" type="ORF">DWQ54_13970</name>
</gene>
<sequence length="90" mass="10591">MWKSAKTVISYQLSVISYQLSVISAKKTAIFYLITLTKNSNQFGRNIYITFWAHAMRPYHWRNNIIVGANCIRPLLITFTAHQYVRKSHR</sequence>
<protein>
    <submittedName>
        <fullName evidence="1">Uncharacterized protein</fullName>
    </submittedName>
</protein>
<evidence type="ECO:0000313" key="1">
    <source>
        <dbReference type="EMBL" id="REJ42009.1"/>
    </source>
</evidence>
<accession>A0A3E0L3B9</accession>
<organism evidence="1 2">
    <name type="scientific">Microcystis flos-aquae TF09</name>
    <dbReference type="NCBI Taxonomy" id="2060473"/>
    <lineage>
        <taxon>Bacteria</taxon>
        <taxon>Bacillati</taxon>
        <taxon>Cyanobacteriota</taxon>
        <taxon>Cyanophyceae</taxon>
        <taxon>Oscillatoriophycideae</taxon>
        <taxon>Chroococcales</taxon>
        <taxon>Microcystaceae</taxon>
        <taxon>Microcystis</taxon>
    </lineage>
</organism>
<dbReference type="AlphaFoldDB" id="A0A3E0L3B9"/>
<evidence type="ECO:0000313" key="2">
    <source>
        <dbReference type="Proteomes" id="UP000256873"/>
    </source>
</evidence>
<dbReference type="EMBL" id="QQWC01000003">
    <property type="protein sequence ID" value="REJ42009.1"/>
    <property type="molecule type" value="Genomic_DNA"/>
</dbReference>
<name>A0A3E0L3B9_9CHRO</name>
<proteinExistence type="predicted"/>
<dbReference type="Proteomes" id="UP000256873">
    <property type="component" value="Unassembled WGS sequence"/>
</dbReference>
<comment type="caution">
    <text evidence="1">The sequence shown here is derived from an EMBL/GenBank/DDBJ whole genome shotgun (WGS) entry which is preliminary data.</text>
</comment>